<feature type="domain" description="Helicase ATP-binding" evidence="19">
    <location>
        <begin position="87"/>
        <end position="247"/>
    </location>
</feature>
<evidence type="ECO:0000256" key="15">
    <source>
        <dbReference type="HAMAP-Rule" id="MF_01382"/>
    </source>
</evidence>
<sequence>MGFVSKLLSFGADKDLKRYRKIVEQINALEPSFEQLSDADLRAKTADFRTRYAAGETLDALLPEAFATVREASKRTLGMRHFDVQLIGAMALHAGQIAEMKTGEGKTLVSTLAGYLNAIAGEGVHIVTVNDYLAKRDSEWMGQIYRFLGMSVGLLQNGMALEQKRPAYAADVTYGTNSEFGFDYLRDNMVVSAEQRMQRGHAYAIVDEVDSILIDEARTPLIISGAGTKSATTYKDFARAVRGLERGEEVPFDALMGGEPVEPTGDFVMDEAKHTIAATDRGLKKIESRLGVEDIYADLSGQLVNHLQQALKAQYMFHRDKQYVVTGGEVKIVDEFTGRIMEGRRYSEGLHQAIEAKEGVLVREENQTLATITLQNYFRLYTKLSGMTGTALTEDAEFREIYKLPVQVIPPNRPVIRKDHEDLVYRTEAVKFEAVADDVSERHAKGQPVLVGTVSIESSERLSRLLNKRGIRHEILNAKLHEREAHIVAQAGRLGAVTIATNMAGRGTDILLGGNPDELAREEIMGLDFGIDQPTLAQILLLGNPARITPADLAALGLEVEQEALDAIAKALQEAEKTARARCAAEREQVLQAGGLTVIGTERHESRRIDNQLRGRAGRQGDPGETQFYLSLEDDLMRLFGGDRMDRVSKMMVSSDMADLPIQHKIISKSVEGAQRKVESINFSMRKNVLEYDDVMNKQRQVIYTERNKILDGKDLSEHVDEVIHDTVRRCVGEFALPDARDEHDLDALHRWMVELTGRPNLAVPEDGAPEKVIDEVLAVVEKLYAEKSARLGEELMRELNRQVMLRVIDTRWMNYLQEMDYLKQGIGLRGFGQRDPLVEYKSEAFQAFHILVDTMYEDYLRTVLRIEVAEAPRAVPASAEVPSLAGASFSGPAQVDGDSGSSTFRREAAASVDRVAGRAPQGEGGAGSSVRTYVKAESGDAYASVGRNDPCPCGSGKKFKNCHGRNR</sequence>
<dbReference type="PRINTS" id="PR00906">
    <property type="entry name" value="SECA"/>
</dbReference>
<comment type="subunit">
    <text evidence="15">Monomer and homodimer. Part of the essential Sec protein translocation apparatus which comprises SecA, SecYEG and auxiliary proteins SecDF. Other proteins may also be involved.</text>
</comment>
<dbReference type="SMART" id="SM00957">
    <property type="entry name" value="SecA_DEAD"/>
    <property type="match status" value="1"/>
</dbReference>
<evidence type="ECO:0000313" key="21">
    <source>
        <dbReference type="EMBL" id="MBY4797112.1"/>
    </source>
</evidence>
<proteinExistence type="inferred from homology"/>
<evidence type="ECO:0000256" key="18">
    <source>
        <dbReference type="SAM" id="MobiDB-lite"/>
    </source>
</evidence>
<evidence type="ECO:0000256" key="9">
    <source>
        <dbReference type="ARBA" id="ARBA00022833"/>
    </source>
</evidence>
<evidence type="ECO:0000256" key="12">
    <source>
        <dbReference type="ARBA" id="ARBA00022967"/>
    </source>
</evidence>
<dbReference type="PROSITE" id="PS01312">
    <property type="entry name" value="SECA"/>
    <property type="match status" value="1"/>
</dbReference>
<evidence type="ECO:0000256" key="2">
    <source>
        <dbReference type="ARBA" id="ARBA00004170"/>
    </source>
</evidence>
<evidence type="ECO:0000259" key="19">
    <source>
        <dbReference type="PROSITE" id="PS51192"/>
    </source>
</evidence>
<dbReference type="SUPFAM" id="SSF52540">
    <property type="entry name" value="P-loop containing nucleoside triphosphate hydrolases"/>
    <property type="match status" value="2"/>
</dbReference>
<keyword evidence="12 15" id="KW-1278">Translocase</keyword>
<evidence type="ECO:0000313" key="22">
    <source>
        <dbReference type="Proteomes" id="UP000700908"/>
    </source>
</evidence>
<reference evidence="21 22" key="1">
    <citation type="submission" date="2021-08" db="EMBL/GenBank/DDBJ databases">
        <title>Collinsella faecalis sp. nov. isolated from swine faeces.</title>
        <authorList>
            <person name="Oh B.S."/>
            <person name="Lee J.H."/>
        </authorList>
    </citation>
    <scope>NUCLEOTIDE SEQUENCE [LARGE SCALE GENOMIC DNA]</scope>
    <source>
        <strain evidence="21 22">AGMB00827</strain>
    </source>
</reference>
<dbReference type="InterPro" id="IPR036266">
    <property type="entry name" value="SecA_Wing/Scaffold_sf"/>
</dbReference>
<name>A0ABS7MIB1_9ACTN</name>
<dbReference type="EMBL" id="JAIMFO010000004">
    <property type="protein sequence ID" value="MBY4797112.1"/>
    <property type="molecule type" value="Genomic_DNA"/>
</dbReference>
<dbReference type="Gene3D" id="3.90.1440.10">
    <property type="entry name" value="SecA, preprotein cross-linking domain"/>
    <property type="match status" value="1"/>
</dbReference>
<dbReference type="InterPro" id="IPR011130">
    <property type="entry name" value="SecA_preprotein_X-link_dom"/>
</dbReference>
<evidence type="ECO:0000256" key="13">
    <source>
        <dbReference type="ARBA" id="ARBA00023010"/>
    </source>
</evidence>
<dbReference type="Gene3D" id="1.10.3060.10">
    <property type="entry name" value="Helical scaffold and wing domains of SecA"/>
    <property type="match status" value="1"/>
</dbReference>
<dbReference type="InterPro" id="IPR011115">
    <property type="entry name" value="SecA_DEAD"/>
</dbReference>
<dbReference type="Gene3D" id="3.40.50.300">
    <property type="entry name" value="P-loop containing nucleotide triphosphate hydrolases"/>
    <property type="match status" value="2"/>
</dbReference>
<evidence type="ECO:0000256" key="8">
    <source>
        <dbReference type="ARBA" id="ARBA00022741"/>
    </source>
</evidence>
<feature type="region of interest" description="Disordered" evidence="18">
    <location>
        <begin position="887"/>
        <end position="932"/>
    </location>
</feature>
<gene>
    <name evidence="15 21" type="primary">secA</name>
    <name evidence="21" type="ORF">K6V98_01870</name>
</gene>
<dbReference type="Pfam" id="PF07516">
    <property type="entry name" value="SecA_SW"/>
    <property type="match status" value="1"/>
</dbReference>
<dbReference type="EC" id="7.4.2.8" evidence="15"/>
<evidence type="ECO:0000259" key="20">
    <source>
        <dbReference type="PROSITE" id="PS51196"/>
    </source>
</evidence>
<comment type="catalytic activity">
    <reaction evidence="15">
        <text>ATP + H2O + cellular proteinSide 1 = ADP + phosphate + cellular proteinSide 2.</text>
        <dbReference type="EC" id="7.4.2.8"/>
    </reaction>
</comment>
<accession>A0ABS7MIB1</accession>
<dbReference type="InterPro" id="IPR011116">
    <property type="entry name" value="SecA_Wing/Scaffold"/>
</dbReference>
<keyword evidence="9" id="KW-0862">Zinc</keyword>
<feature type="domain" description="SecA family profile" evidence="20">
    <location>
        <begin position="1"/>
        <end position="661"/>
    </location>
</feature>
<dbReference type="InterPro" id="IPR020937">
    <property type="entry name" value="SecA_CS"/>
</dbReference>
<feature type="coiled-coil region" evidence="17">
    <location>
        <begin position="558"/>
        <end position="589"/>
    </location>
</feature>
<protein>
    <recommendedName>
        <fullName evidence="15 16">Protein translocase subunit SecA</fullName>
        <ecNumber evidence="15">7.4.2.8</ecNumber>
    </recommendedName>
</protein>
<evidence type="ECO:0000256" key="14">
    <source>
        <dbReference type="ARBA" id="ARBA00023136"/>
    </source>
</evidence>
<comment type="cofactor">
    <cofactor evidence="1">
        <name>Zn(2+)</name>
        <dbReference type="ChEBI" id="CHEBI:29105"/>
    </cofactor>
</comment>
<dbReference type="HAMAP" id="MF_01382">
    <property type="entry name" value="SecA"/>
    <property type="match status" value="1"/>
</dbReference>
<keyword evidence="22" id="KW-1185">Reference proteome</keyword>
<dbReference type="Pfam" id="PF01043">
    <property type="entry name" value="SecA_PP_bind"/>
    <property type="match status" value="1"/>
</dbReference>
<evidence type="ECO:0000256" key="7">
    <source>
        <dbReference type="ARBA" id="ARBA00022723"/>
    </source>
</evidence>
<evidence type="ECO:0000256" key="11">
    <source>
        <dbReference type="ARBA" id="ARBA00022927"/>
    </source>
</evidence>
<dbReference type="NCBIfam" id="NF009538">
    <property type="entry name" value="PRK12904.1"/>
    <property type="match status" value="1"/>
</dbReference>
<evidence type="ECO:0000256" key="4">
    <source>
        <dbReference type="ARBA" id="ARBA00022448"/>
    </source>
</evidence>
<dbReference type="InterPro" id="IPR014001">
    <property type="entry name" value="Helicase_ATP-bd"/>
</dbReference>
<dbReference type="SMART" id="SM00958">
    <property type="entry name" value="SecA_PP_bind"/>
    <property type="match status" value="1"/>
</dbReference>
<dbReference type="InterPro" id="IPR027417">
    <property type="entry name" value="P-loop_NTPase"/>
</dbReference>
<comment type="caution">
    <text evidence="21">The sequence shown here is derived from an EMBL/GenBank/DDBJ whole genome shotgun (WGS) entry which is preliminary data.</text>
</comment>
<keyword evidence="8 15" id="KW-0547">Nucleotide-binding</keyword>
<dbReference type="Pfam" id="PF21090">
    <property type="entry name" value="P-loop_SecA"/>
    <property type="match status" value="1"/>
</dbReference>
<keyword evidence="17" id="KW-0175">Coiled coil</keyword>
<dbReference type="Proteomes" id="UP000700908">
    <property type="component" value="Unassembled WGS sequence"/>
</dbReference>
<keyword evidence="5 15" id="KW-1003">Cell membrane</keyword>
<dbReference type="InterPro" id="IPR014018">
    <property type="entry name" value="SecA_motor_DEAD"/>
</dbReference>
<feature type="binding site" evidence="15">
    <location>
        <begin position="103"/>
        <end position="107"/>
    </location>
    <ligand>
        <name>ATP</name>
        <dbReference type="ChEBI" id="CHEBI:30616"/>
    </ligand>
</feature>
<dbReference type="Pfam" id="PF07517">
    <property type="entry name" value="SecA_DEAD"/>
    <property type="match status" value="1"/>
</dbReference>
<keyword evidence="13 15" id="KW-0811">Translocation</keyword>
<dbReference type="RefSeq" id="WP_222198839.1">
    <property type="nucleotide sequence ID" value="NZ_JAIMFO010000004.1"/>
</dbReference>
<keyword evidence="6 15" id="KW-0963">Cytoplasm</keyword>
<feature type="binding site" evidence="15">
    <location>
        <position position="509"/>
    </location>
    <ligand>
        <name>ATP</name>
        <dbReference type="ChEBI" id="CHEBI:30616"/>
    </ligand>
</feature>
<dbReference type="CDD" id="cd17928">
    <property type="entry name" value="DEXDc_SecA"/>
    <property type="match status" value="1"/>
</dbReference>
<evidence type="ECO:0000256" key="5">
    <source>
        <dbReference type="ARBA" id="ARBA00022475"/>
    </source>
</evidence>
<dbReference type="NCBIfam" id="TIGR00963">
    <property type="entry name" value="secA"/>
    <property type="match status" value="1"/>
</dbReference>
<dbReference type="Gene3D" id="3.10.450.50">
    <property type="match status" value="1"/>
</dbReference>
<keyword evidence="14 15" id="KW-0472">Membrane</keyword>
<keyword evidence="10 15" id="KW-0067">ATP-binding</keyword>
<dbReference type="Pfam" id="PF02810">
    <property type="entry name" value="SEC-C"/>
    <property type="match status" value="1"/>
</dbReference>
<keyword evidence="7" id="KW-0479">Metal-binding</keyword>
<evidence type="ECO:0000256" key="3">
    <source>
        <dbReference type="ARBA" id="ARBA00007650"/>
    </source>
</evidence>
<comment type="subcellular location">
    <subcellularLocation>
        <location evidence="15">Cell membrane</location>
        <topology evidence="15">Peripheral membrane protein</topology>
        <orientation evidence="15">Cytoplasmic side</orientation>
    </subcellularLocation>
    <subcellularLocation>
        <location evidence="15">Cytoplasm</location>
    </subcellularLocation>
    <subcellularLocation>
        <location evidence="2">Membrane</location>
        <topology evidence="2">Peripheral membrane protein</topology>
    </subcellularLocation>
    <text evidence="15">Distribution is 50-50.</text>
</comment>
<dbReference type="InterPro" id="IPR004027">
    <property type="entry name" value="SEC_C_motif"/>
</dbReference>
<comment type="function">
    <text evidence="15">Part of the Sec protein translocase complex. Interacts with the SecYEG preprotein conducting channel. Has a central role in coupling the hydrolysis of ATP to the transfer of proteins into and across the cell membrane, serving as an ATP-driven molecular motor driving the stepwise translocation of polypeptide chains across the membrane.</text>
</comment>
<keyword evidence="11 15" id="KW-0653">Protein transport</keyword>
<dbReference type="InterPro" id="IPR044722">
    <property type="entry name" value="SecA_SF2_C"/>
</dbReference>
<dbReference type="InterPro" id="IPR000185">
    <property type="entry name" value="SecA"/>
</dbReference>
<evidence type="ECO:0000256" key="17">
    <source>
        <dbReference type="SAM" id="Coils"/>
    </source>
</evidence>
<evidence type="ECO:0000256" key="16">
    <source>
        <dbReference type="RuleBase" id="RU003874"/>
    </source>
</evidence>
<dbReference type="InterPro" id="IPR036670">
    <property type="entry name" value="SecA_X-link_sf"/>
</dbReference>
<dbReference type="PANTHER" id="PTHR30612">
    <property type="entry name" value="SECA INNER MEMBRANE COMPONENT OF SEC PROTEIN SECRETION SYSTEM"/>
    <property type="match status" value="1"/>
</dbReference>
<dbReference type="PROSITE" id="PS51192">
    <property type="entry name" value="HELICASE_ATP_BIND_1"/>
    <property type="match status" value="1"/>
</dbReference>
<keyword evidence="4 15" id="KW-0813">Transport</keyword>
<evidence type="ECO:0000256" key="6">
    <source>
        <dbReference type="ARBA" id="ARBA00022490"/>
    </source>
</evidence>
<dbReference type="PANTHER" id="PTHR30612:SF0">
    <property type="entry name" value="CHLOROPLAST PROTEIN-TRANSPORTING ATPASE"/>
    <property type="match status" value="1"/>
</dbReference>
<dbReference type="SUPFAM" id="SSF81886">
    <property type="entry name" value="Helical scaffold and wing domains of SecA"/>
    <property type="match status" value="1"/>
</dbReference>
<dbReference type="CDD" id="cd18803">
    <property type="entry name" value="SF2_C_secA"/>
    <property type="match status" value="1"/>
</dbReference>
<dbReference type="SUPFAM" id="SSF81767">
    <property type="entry name" value="Pre-protein crosslinking domain of SecA"/>
    <property type="match status" value="1"/>
</dbReference>
<evidence type="ECO:0000256" key="10">
    <source>
        <dbReference type="ARBA" id="ARBA00022840"/>
    </source>
</evidence>
<dbReference type="PROSITE" id="PS51196">
    <property type="entry name" value="SECA_MOTOR_DEAD"/>
    <property type="match status" value="1"/>
</dbReference>
<organism evidence="21 22">
    <name type="scientific">Collinsella ureilytica</name>
    <dbReference type="NCBI Taxonomy" id="2869515"/>
    <lineage>
        <taxon>Bacteria</taxon>
        <taxon>Bacillati</taxon>
        <taxon>Actinomycetota</taxon>
        <taxon>Coriobacteriia</taxon>
        <taxon>Coriobacteriales</taxon>
        <taxon>Coriobacteriaceae</taxon>
        <taxon>Collinsella</taxon>
    </lineage>
</organism>
<evidence type="ECO:0000256" key="1">
    <source>
        <dbReference type="ARBA" id="ARBA00001947"/>
    </source>
</evidence>
<comment type="similarity">
    <text evidence="3 15 16">Belongs to the SecA family.</text>
</comment>
<feature type="binding site" evidence="15">
    <location>
        <position position="85"/>
    </location>
    <ligand>
        <name>ATP</name>
        <dbReference type="ChEBI" id="CHEBI:30616"/>
    </ligand>
</feature>